<feature type="compositionally biased region" description="Pro residues" evidence="1">
    <location>
        <begin position="865"/>
        <end position="874"/>
    </location>
</feature>
<dbReference type="Pfam" id="PF08457">
    <property type="entry name" value="Sfi1"/>
    <property type="match status" value="1"/>
</dbReference>
<proteinExistence type="predicted"/>
<name>A0A3B4E149_PYGNA</name>
<reference evidence="3" key="3">
    <citation type="submission" date="2025-09" db="UniProtKB">
        <authorList>
            <consortium name="Ensembl"/>
        </authorList>
    </citation>
    <scope>IDENTIFICATION</scope>
</reference>
<gene>
    <name evidence="3" type="primary">SFI1</name>
</gene>
<feature type="region of interest" description="Disordered" evidence="1">
    <location>
        <begin position="765"/>
        <end position="809"/>
    </location>
</feature>
<dbReference type="InterPro" id="IPR013665">
    <property type="entry name" value="Sfi1_dom"/>
</dbReference>
<accession>A0A3B4E149</accession>
<feature type="region of interest" description="Disordered" evidence="1">
    <location>
        <begin position="841"/>
        <end position="883"/>
    </location>
</feature>
<sequence>MHTTRPQCGKPGSSGKKRMQPTPNCKITYRVGYTWNRGGRLKELRIRWVWTVWQAAIQHRYAQHNQEDLALQLWATTVQNRAWMQWKSKCMQACGLREKEARAHLFYCRLLQRCCLHGWIRHIQHKRAKNLPKAIAGTVWHRSVVRRHWCVWRRALQCRQSERDKGQIADSLAQRATQRQAFSCWRDYVEMCLEKTKKEQTAIQHQQLQLVRMGFEGLALNVTHCQTHRINKNISVQHHRHTMMLRYWKLWQQCLEQTEERNFQSQMTTALNYHRVSVLRTYLQRWRQRCREHKHMKDLEMRADSCFARLILPHCMVSWIEFTAQSIEHRKRRETAELFHQQQIYSRAFYTLWGRYIDHRDQRLAEMMAVLHAERECVSRAWSKWLCRFMQHREDRLKQTQAQTLYSRTLLHKTLHQWRHNINAIHNSQRRFKQAEVHDGQRCMRGALSGWREYLEHRRQKTRRLTHIDEHYERRLLRNTLQAWKQHYMQTQHINQSAESCYQQHQQQLVRRMLCLWRRNVCVAVEEREKDRRAKCHYRHCLLSKVLFAWHERTALVVSRRHQQEEALREAKLHIHKVRKWAVLRRWRQQHIEVRQERLSQEKACRYHNSVLLRKTLRAWIVSTYQHKRYQVLKNRSSELHRLRVCQRFFICWKAQLQSKRREAELTELALWHWSLNLQAKVMCAWRQWVAECQRKQRRLAAAAQFYRDELLREGITHILRYTTHMNAFSSNMALHSHEQSSRRLQTVVRRCALRWKQRALCQPSRSTEMANKEDKPSKKSVSFCLPEDHGHKHEHAHHPVHSQTVEQRAEESIVNKLLMVRASRLQPRRADDLLHSPVKDLLQHPQPSSSWRLAGQTDTRSPSVPAPSLPVPSTPFSVPLPATEPQPPVPLLSTSLQLPVLALKAPVPAFRPDSAKNTFILSSTVSQGMLLPPSSFIAPRPQSKMKQTSSRHKDPSLLTPQDFTHWDLHGMSERLTLEQDDDGDENEVRVLVQATCDPTESLNKELLDIRLDLQRYQQDRNQLQIWRRLQKVMRNWLQTTGSDGETEERESILQELNELDTRISALSGNLTERKPTIICHAARVSIIEGKLLGSNSKT</sequence>
<reference evidence="3 4" key="1">
    <citation type="submission" date="2020-10" db="EMBL/GenBank/DDBJ databases">
        <title>Pygocentrus nattereri (red-bellied piranha) genome, fPygNat1, primary haplotype.</title>
        <authorList>
            <person name="Myers G."/>
            <person name="Meyer A."/>
            <person name="Karagic N."/>
            <person name="Pippel M."/>
            <person name="Winkler S."/>
            <person name="Tracey A."/>
            <person name="Wood J."/>
            <person name="Formenti G."/>
            <person name="Howe K."/>
            <person name="Fedrigo O."/>
            <person name="Jarvis E.D."/>
        </authorList>
    </citation>
    <scope>NUCLEOTIDE SEQUENCE [LARGE SCALE GENOMIC DNA]</scope>
</reference>
<dbReference type="PANTHER" id="PTHR22028:SF4">
    <property type="entry name" value="PROTEIN SFI1 HOMOLOG"/>
    <property type="match status" value="1"/>
</dbReference>
<feature type="compositionally biased region" description="Polar residues" evidence="1">
    <location>
        <begin position="846"/>
        <end position="861"/>
    </location>
</feature>
<feature type="domain" description="Sfi1 spindle body" evidence="2">
    <location>
        <begin position="406"/>
        <end position="655"/>
    </location>
</feature>
<dbReference type="GeneTree" id="ENSGT00940000154110"/>
<organism evidence="3 4">
    <name type="scientific">Pygocentrus nattereri</name>
    <name type="common">Red-bellied piranha</name>
    <dbReference type="NCBI Taxonomy" id="42514"/>
    <lineage>
        <taxon>Eukaryota</taxon>
        <taxon>Metazoa</taxon>
        <taxon>Chordata</taxon>
        <taxon>Craniata</taxon>
        <taxon>Vertebrata</taxon>
        <taxon>Euteleostomi</taxon>
        <taxon>Actinopterygii</taxon>
        <taxon>Neopterygii</taxon>
        <taxon>Teleostei</taxon>
        <taxon>Ostariophysi</taxon>
        <taxon>Characiformes</taxon>
        <taxon>Characoidei</taxon>
        <taxon>Pygocentrus</taxon>
    </lineage>
</organism>
<reference evidence="3" key="2">
    <citation type="submission" date="2025-08" db="UniProtKB">
        <authorList>
            <consortium name="Ensembl"/>
        </authorList>
    </citation>
    <scope>IDENTIFICATION</scope>
</reference>
<evidence type="ECO:0000259" key="2">
    <source>
        <dbReference type="Pfam" id="PF08457"/>
    </source>
</evidence>
<keyword evidence="4" id="KW-1185">Reference proteome</keyword>
<dbReference type="Ensembl" id="ENSPNAT00000018323.2">
    <property type="protein sequence ID" value="ENSPNAP00000030352.1"/>
    <property type="gene ID" value="ENSPNAG00000017160.2"/>
</dbReference>
<dbReference type="InterPro" id="IPR052270">
    <property type="entry name" value="CACF_protein"/>
</dbReference>
<dbReference type="Proteomes" id="UP001501920">
    <property type="component" value="Chromosome 26"/>
</dbReference>
<feature type="region of interest" description="Disordered" evidence="1">
    <location>
        <begin position="1"/>
        <end position="23"/>
    </location>
</feature>
<dbReference type="GO" id="GO:0019902">
    <property type="term" value="F:phosphatase binding"/>
    <property type="evidence" value="ECO:0007669"/>
    <property type="project" value="TreeGrafter"/>
</dbReference>
<protein>
    <recommendedName>
        <fullName evidence="2">Sfi1 spindle body domain-containing protein</fullName>
    </recommendedName>
</protein>
<dbReference type="PANTHER" id="PTHR22028">
    <property type="entry name" value="SFI1 SPINDLE BODY DOMAIN-CONTAINING PROTEIN-RELATED"/>
    <property type="match status" value="1"/>
</dbReference>
<dbReference type="AlphaFoldDB" id="A0A3B4E149"/>
<evidence type="ECO:0000313" key="4">
    <source>
        <dbReference type="Proteomes" id="UP001501920"/>
    </source>
</evidence>
<evidence type="ECO:0000256" key="1">
    <source>
        <dbReference type="SAM" id="MobiDB-lite"/>
    </source>
</evidence>
<evidence type="ECO:0000313" key="3">
    <source>
        <dbReference type="Ensembl" id="ENSPNAP00000030352.1"/>
    </source>
</evidence>